<keyword evidence="5" id="KW-0732">Signal</keyword>
<dbReference type="EC" id="3.5.2.6" evidence="7"/>
<dbReference type="SMART" id="SM00849">
    <property type="entry name" value="Lactamase_B"/>
    <property type="match status" value="1"/>
</dbReference>
<evidence type="ECO:0000256" key="1">
    <source>
        <dbReference type="ARBA" id="ARBA00001947"/>
    </source>
</evidence>
<dbReference type="SUPFAM" id="SSF56281">
    <property type="entry name" value="Metallo-hydrolase/oxidoreductase"/>
    <property type="match status" value="1"/>
</dbReference>
<dbReference type="PANTHER" id="PTHR46233:SF3">
    <property type="entry name" value="HYDROXYACYLGLUTATHIONE HYDROLASE GLOC"/>
    <property type="match status" value="1"/>
</dbReference>
<dbReference type="Pfam" id="PF00753">
    <property type="entry name" value="Lactamase_B"/>
    <property type="match status" value="1"/>
</dbReference>
<dbReference type="GO" id="GO:0008800">
    <property type="term" value="F:beta-lactamase activity"/>
    <property type="evidence" value="ECO:0007669"/>
    <property type="project" value="UniProtKB-EC"/>
</dbReference>
<comment type="cofactor">
    <cofactor evidence="1">
        <name>Zn(2+)</name>
        <dbReference type="ChEBI" id="CHEBI:29105"/>
    </cofactor>
</comment>
<evidence type="ECO:0000256" key="4">
    <source>
        <dbReference type="ARBA" id="ARBA00022833"/>
    </source>
</evidence>
<dbReference type="InterPro" id="IPR001279">
    <property type="entry name" value="Metallo-B-lactamas"/>
</dbReference>
<keyword evidence="4" id="KW-0862">Zinc</keyword>
<protein>
    <submittedName>
        <fullName evidence="7">Metallo-beta-lactamase class B</fullName>
        <ecNumber evidence="7">3.5.2.6</ecNumber>
    </submittedName>
</protein>
<name>A0A7W6CQ50_9SPHN</name>
<feature type="domain" description="Metallo-beta-lactamase" evidence="6">
    <location>
        <begin position="98"/>
        <end position="285"/>
    </location>
</feature>
<gene>
    <name evidence="7" type="ORF">GGR38_002598</name>
</gene>
<dbReference type="Gene3D" id="3.60.15.10">
    <property type="entry name" value="Ribonuclease Z/Hydroxyacylglutathione hydrolase-like"/>
    <property type="match status" value="1"/>
</dbReference>
<dbReference type="GO" id="GO:0046872">
    <property type="term" value="F:metal ion binding"/>
    <property type="evidence" value="ECO:0007669"/>
    <property type="project" value="UniProtKB-KW"/>
</dbReference>
<organism evidence="7 8">
    <name type="scientific">Novosphingobium sediminicola</name>
    <dbReference type="NCBI Taxonomy" id="563162"/>
    <lineage>
        <taxon>Bacteria</taxon>
        <taxon>Pseudomonadati</taxon>
        <taxon>Pseudomonadota</taxon>
        <taxon>Alphaproteobacteria</taxon>
        <taxon>Sphingomonadales</taxon>
        <taxon>Sphingomonadaceae</taxon>
        <taxon>Novosphingobium</taxon>
    </lineage>
</organism>
<dbReference type="Proteomes" id="UP000548867">
    <property type="component" value="Unassembled WGS sequence"/>
</dbReference>
<evidence type="ECO:0000313" key="8">
    <source>
        <dbReference type="Proteomes" id="UP000548867"/>
    </source>
</evidence>
<keyword evidence="3 7" id="KW-0378">Hydrolase</keyword>
<feature type="signal peptide" evidence="5">
    <location>
        <begin position="1"/>
        <end position="26"/>
    </location>
</feature>
<evidence type="ECO:0000259" key="6">
    <source>
        <dbReference type="SMART" id="SM00849"/>
    </source>
</evidence>
<comment type="caution">
    <text evidence="7">The sequence shown here is derived from an EMBL/GenBank/DDBJ whole genome shotgun (WGS) entry which is preliminary data.</text>
</comment>
<keyword evidence="2" id="KW-0479">Metal-binding</keyword>
<sequence>MPRTRILPSLMAGFALAGALCAAAHAQEREGVAPDKAAMYRHLKAARAIAGADLYAHYVHRCIMDQTYRRTISRGLQGHNALPATRVFDELYFVGENAVSAWLLDTGDGYILFDAMYAPQDMEKIVEPGMRSLGLDPARIRYLVITHAHGDHFGGARYLKEHYGTRIMASAADWDDMADQAAHPRPGMPPEWAKLVPERDMTIADGQGFALGKMKLTFYLTPGHTPGTVSTVFTVHDRGIAHQVGFFGGLGTPDTAQGKQAIIASLEKFKPVVRARKLDVLIANHPTQDQSIPKLAELGLRQTGDPNPYVIGGDRYLRYLSLQQECTKFAAAQQGQSVR</sequence>
<dbReference type="EMBL" id="JACIDX010000009">
    <property type="protein sequence ID" value="MBB3955642.1"/>
    <property type="molecule type" value="Genomic_DNA"/>
</dbReference>
<dbReference type="InterPro" id="IPR036866">
    <property type="entry name" value="RibonucZ/Hydroxyglut_hydro"/>
</dbReference>
<accession>A0A7W6CQ50</accession>
<dbReference type="AlphaFoldDB" id="A0A7W6CQ50"/>
<dbReference type="CDD" id="cd16280">
    <property type="entry name" value="metallo-hydrolase-like_MBL-fold"/>
    <property type="match status" value="1"/>
</dbReference>
<evidence type="ECO:0000313" key="7">
    <source>
        <dbReference type="EMBL" id="MBB3955642.1"/>
    </source>
</evidence>
<reference evidence="7 8" key="1">
    <citation type="submission" date="2020-08" db="EMBL/GenBank/DDBJ databases">
        <title>Genomic Encyclopedia of Type Strains, Phase IV (KMG-IV): sequencing the most valuable type-strain genomes for metagenomic binning, comparative biology and taxonomic classification.</title>
        <authorList>
            <person name="Goeker M."/>
        </authorList>
    </citation>
    <scope>NUCLEOTIDE SEQUENCE [LARGE SCALE GENOMIC DNA]</scope>
    <source>
        <strain evidence="7 8">DSM 27057</strain>
    </source>
</reference>
<dbReference type="PANTHER" id="PTHR46233">
    <property type="entry name" value="HYDROXYACYLGLUTATHIONE HYDROLASE GLOC"/>
    <property type="match status" value="1"/>
</dbReference>
<feature type="chain" id="PRO_5030626383" evidence="5">
    <location>
        <begin position="27"/>
        <end position="339"/>
    </location>
</feature>
<dbReference type="InterPro" id="IPR051453">
    <property type="entry name" value="MBL_Glyoxalase_II"/>
</dbReference>
<keyword evidence="8" id="KW-1185">Reference proteome</keyword>
<proteinExistence type="predicted"/>
<evidence type="ECO:0000256" key="3">
    <source>
        <dbReference type="ARBA" id="ARBA00022801"/>
    </source>
</evidence>
<dbReference type="RefSeq" id="WP_183626115.1">
    <property type="nucleotide sequence ID" value="NZ_JACIDX010000009.1"/>
</dbReference>
<evidence type="ECO:0000256" key="2">
    <source>
        <dbReference type="ARBA" id="ARBA00022723"/>
    </source>
</evidence>
<evidence type="ECO:0000256" key="5">
    <source>
        <dbReference type="SAM" id="SignalP"/>
    </source>
</evidence>